<dbReference type="AlphaFoldDB" id="A0A255I6C1"/>
<evidence type="ECO:0000313" key="2">
    <source>
        <dbReference type="EMBL" id="PXV91180.1"/>
    </source>
</evidence>
<reference evidence="3 4" key="1">
    <citation type="journal article" date="2017" name="Genome Announc.">
        <title>Draft Genome Sequence of a Sporulating and Motile Strain of Lachnotalea glycerini Isolated from Water in Quebec City, Canada.</title>
        <authorList>
            <person name="Maheux A.F."/>
            <person name="Boudreau D.K."/>
            <person name="Berube E."/>
            <person name="Boissinot M."/>
            <person name="Raymond F."/>
            <person name="Brodeur S."/>
            <person name="Corbeil J."/>
            <person name="Isabel S."/>
            <person name="Omar R.F."/>
            <person name="Bergeron M.G."/>
        </authorList>
    </citation>
    <scope>NUCLEOTIDE SEQUENCE [LARGE SCALE GENOMIC DNA]</scope>
    <source>
        <strain evidence="3 4">CCRI-19302</strain>
    </source>
</reference>
<proteinExistence type="predicted"/>
<dbReference type="InterPro" id="IPR012349">
    <property type="entry name" value="Split_barrel_FMN-bd"/>
</dbReference>
<evidence type="ECO:0000313" key="4">
    <source>
        <dbReference type="Proteomes" id="UP000216411"/>
    </source>
</evidence>
<dbReference type="Pfam" id="PF16242">
    <property type="entry name" value="Pyrid_ox_like"/>
    <property type="match status" value="1"/>
</dbReference>
<dbReference type="Gene3D" id="2.30.110.10">
    <property type="entry name" value="Electron Transport, Fmn-binding Protein, Chain A"/>
    <property type="match status" value="1"/>
</dbReference>
<reference evidence="3" key="3">
    <citation type="submission" date="2018-07" db="EMBL/GenBank/DDBJ databases">
        <authorList>
            <person name="Quirk P.G."/>
            <person name="Krulwich T.A."/>
        </authorList>
    </citation>
    <scope>NUCLEOTIDE SEQUENCE</scope>
    <source>
        <strain evidence="3">CCRI-19302</strain>
    </source>
</reference>
<comment type="caution">
    <text evidence="2">The sequence shown here is derived from an EMBL/GenBank/DDBJ whole genome shotgun (WGS) entry which is preliminary data.</text>
</comment>
<accession>A0A255I6C1</accession>
<dbReference type="Proteomes" id="UP000216411">
    <property type="component" value="Unassembled WGS sequence"/>
</dbReference>
<evidence type="ECO:0000313" key="3">
    <source>
        <dbReference type="EMBL" id="RDY31655.1"/>
    </source>
</evidence>
<protein>
    <submittedName>
        <fullName evidence="2 3">General stress protein</fullName>
    </submittedName>
</protein>
<dbReference type="PANTHER" id="PTHR34818">
    <property type="entry name" value="PROTEIN BLI-3"/>
    <property type="match status" value="1"/>
</dbReference>
<name>A0A255I6C1_9FIRM</name>
<evidence type="ECO:0000259" key="1">
    <source>
        <dbReference type="Pfam" id="PF16242"/>
    </source>
</evidence>
<evidence type="ECO:0000313" key="5">
    <source>
        <dbReference type="Proteomes" id="UP000247523"/>
    </source>
</evidence>
<dbReference type="OrthoDB" id="1954371at2"/>
<reference evidence="2 5" key="2">
    <citation type="submission" date="2018-05" db="EMBL/GenBank/DDBJ databases">
        <title>Genomic Encyclopedia of Type Strains, Phase IV (KMG-IV): sequencing the most valuable type-strain genomes for metagenomic binning, comparative biology and taxonomic classification.</title>
        <authorList>
            <person name="Goeker M."/>
        </authorList>
    </citation>
    <scope>NUCLEOTIDE SEQUENCE [LARGE SCALE GENOMIC DNA]</scope>
    <source>
        <strain evidence="2 5">DSM 28816</strain>
    </source>
</reference>
<keyword evidence="4" id="KW-1185">Reference proteome</keyword>
<gene>
    <name evidence="2" type="ORF">C8E03_104188</name>
    <name evidence="3" type="ORF">CG710_008675</name>
</gene>
<organism evidence="2 5">
    <name type="scientific">Lachnotalea glycerini</name>
    <dbReference type="NCBI Taxonomy" id="1763509"/>
    <lineage>
        <taxon>Bacteria</taxon>
        <taxon>Bacillati</taxon>
        <taxon>Bacillota</taxon>
        <taxon>Clostridia</taxon>
        <taxon>Lachnospirales</taxon>
        <taxon>Lachnospiraceae</taxon>
        <taxon>Lachnotalea</taxon>
    </lineage>
</organism>
<dbReference type="SUPFAM" id="SSF50475">
    <property type="entry name" value="FMN-binding split barrel"/>
    <property type="match status" value="1"/>
</dbReference>
<dbReference type="EMBL" id="NOKA02000012">
    <property type="protein sequence ID" value="RDY31655.1"/>
    <property type="molecule type" value="Genomic_DNA"/>
</dbReference>
<dbReference type="PANTHER" id="PTHR34818:SF1">
    <property type="entry name" value="PROTEIN BLI-3"/>
    <property type="match status" value="1"/>
</dbReference>
<dbReference type="RefSeq" id="WP_094378522.1">
    <property type="nucleotide sequence ID" value="NZ_NOKA02000012.1"/>
</dbReference>
<dbReference type="InterPro" id="IPR052917">
    <property type="entry name" value="Stress-Dev_Protein"/>
</dbReference>
<sequence length="151" mass="17519">MEKTKNEIQKERIKDIEDKANALIRQCNVATLTSVNEKGYPRTCILSITKADVFSDIYFVTSKRSKINGKATHFEANSKASVCYFKDKDSVTLIGNVEFVVDKDLQSQIWNETDRKFFKDGIDDPKFRLIKFHAIEATFWIEGNFRTCKYK</sequence>
<dbReference type="InterPro" id="IPR038725">
    <property type="entry name" value="YdaG_split_barrel_FMN-bd"/>
</dbReference>
<feature type="domain" description="General stress protein FMN-binding split barrel" evidence="1">
    <location>
        <begin position="18"/>
        <end position="141"/>
    </location>
</feature>
<dbReference type="EMBL" id="QICS01000004">
    <property type="protein sequence ID" value="PXV91180.1"/>
    <property type="molecule type" value="Genomic_DNA"/>
</dbReference>
<dbReference type="Proteomes" id="UP000247523">
    <property type="component" value="Unassembled WGS sequence"/>
</dbReference>